<feature type="region of interest" description="Disordered" evidence="1">
    <location>
        <begin position="825"/>
        <end position="844"/>
    </location>
</feature>
<keyword evidence="2" id="KW-0812">Transmembrane</keyword>
<dbReference type="RefSeq" id="WP_115604675.1">
    <property type="nucleotide sequence ID" value="NZ_SADD01000013.1"/>
</dbReference>
<dbReference type="Proteomes" id="UP000282926">
    <property type="component" value="Unassembled WGS sequence"/>
</dbReference>
<accession>A0ABY0CPF9</accession>
<feature type="transmembrane region" description="Helical" evidence="2">
    <location>
        <begin position="398"/>
        <end position="416"/>
    </location>
</feature>
<feature type="transmembrane region" description="Helical" evidence="2">
    <location>
        <begin position="428"/>
        <end position="450"/>
    </location>
</feature>
<keyword evidence="2" id="KW-0472">Membrane</keyword>
<name>A0ABY0CPF9_9DELT</name>
<organism evidence="3 4">
    <name type="scientific">Lujinxingia sediminis</name>
    <dbReference type="NCBI Taxonomy" id="2480984"/>
    <lineage>
        <taxon>Bacteria</taxon>
        <taxon>Deltaproteobacteria</taxon>
        <taxon>Bradymonadales</taxon>
        <taxon>Lujinxingiaceae</taxon>
        <taxon>Lujinxingia</taxon>
    </lineage>
</organism>
<keyword evidence="4" id="KW-1185">Reference proteome</keyword>
<gene>
    <name evidence="3" type="ORF">EA187_16985</name>
</gene>
<proteinExistence type="predicted"/>
<evidence type="ECO:0000256" key="2">
    <source>
        <dbReference type="SAM" id="Phobius"/>
    </source>
</evidence>
<comment type="caution">
    <text evidence="3">The sequence shown here is derived from an EMBL/GenBank/DDBJ whole genome shotgun (WGS) entry which is preliminary data.</text>
</comment>
<evidence type="ECO:0000313" key="3">
    <source>
        <dbReference type="EMBL" id="RVU42281.1"/>
    </source>
</evidence>
<evidence type="ECO:0000313" key="4">
    <source>
        <dbReference type="Proteomes" id="UP000282926"/>
    </source>
</evidence>
<protein>
    <submittedName>
        <fullName evidence="3">Uncharacterized protein</fullName>
    </submittedName>
</protein>
<sequence length="844" mass="93244">MLMLLVASACGQAAAPLEASEDPDTIHRGFEALNHGPRYFEAPEDQFFDDPGLIVVNPDLIEREPLILSAESYWLADEDVAASTVDETTVRFPRNGYEHMRGYRAGHVVLSRTAVLRRHITRVEMTEKEIIWHTREAELEEVVIHGEFHMDVLPGSTIPEDFDVVDTYLYPTIEAQRHDLYERRLVMYDINRRVLKQQSGESEERDSCEIDTCDIPCSEWEEGAAQEAEFDPDTGEVIEEGPVDPATACMDWVRENRPVYADDLSGPLLCPEGLSDEQCADIICSDICELDDGFDEPFDPENEPEAGPTGGVGVGFTFCLNPFTDEDREDISVDFEQSCDLSVGNLALTFTAEVGGEFGEGNGSYSASFEFKLIPRVQVALGFKAGMKIKIWKPQVRAYAGVYAGFGFGATLSLHAEAALQYNWSKHYEFLIFSFNIFFVNLSAYVYAGLNVNFRLSIEGTIEYDYWRSTINYLCLKICVGGCPFIKLYRSRWGTNKETNEGEWKTDDRAKGQTECGLPGPGELGVPGNFDGFRDIEFSAEASASVGLDIGVGARIGVGAPGAALQLAGPGEYNLYVEPLQLSLQAGIRIAPPLCNYHYGLYLSGAAGIGIGLPIVGHVKKEWRLYGPIKLFGDDGTLSGFLGCGDFEPSEPYIVERHGCSNDQQCMADAEPGTMARCFQRQCVKHDNVRVSLGWVANQDLDLYINQPSEGSVYNRATQPALFSRQDCGGTCTSEEVGPFIENFTFPYNDEGEWLAWVVLNQAADNDTTETDIVYTLEVEFGNGEMRQTVEGRIDSQTSNQSVVRFAICSPNATSPSCQTQAGIIADHGLPSDDDDVFESPDEF</sequence>
<evidence type="ECO:0000256" key="1">
    <source>
        <dbReference type="SAM" id="MobiDB-lite"/>
    </source>
</evidence>
<feature type="compositionally biased region" description="Acidic residues" evidence="1">
    <location>
        <begin position="832"/>
        <end position="844"/>
    </location>
</feature>
<dbReference type="EMBL" id="SADD01000013">
    <property type="protein sequence ID" value="RVU42281.1"/>
    <property type="molecule type" value="Genomic_DNA"/>
</dbReference>
<keyword evidence="2" id="KW-1133">Transmembrane helix</keyword>
<reference evidence="3 4" key="1">
    <citation type="submission" date="2019-01" db="EMBL/GenBank/DDBJ databases">
        <title>Lujinxingia litoralis gen. nov., sp. nov. and Lujinxingia sediminis gen. nov., sp. nov., new members in the order Bradymonadales, isolated from coastal sediment.</title>
        <authorList>
            <person name="Li C.-M."/>
        </authorList>
    </citation>
    <scope>NUCLEOTIDE SEQUENCE [LARGE SCALE GENOMIC DNA]</scope>
    <source>
        <strain evidence="3 4">SEH01</strain>
    </source>
</reference>